<name>A0A0E0E3L4_9ORYZ</name>
<dbReference type="AlphaFoldDB" id="A0A0E0E3L4"/>
<organism evidence="2">
    <name type="scientific">Oryza meridionalis</name>
    <dbReference type="NCBI Taxonomy" id="40149"/>
    <lineage>
        <taxon>Eukaryota</taxon>
        <taxon>Viridiplantae</taxon>
        <taxon>Streptophyta</taxon>
        <taxon>Embryophyta</taxon>
        <taxon>Tracheophyta</taxon>
        <taxon>Spermatophyta</taxon>
        <taxon>Magnoliopsida</taxon>
        <taxon>Liliopsida</taxon>
        <taxon>Poales</taxon>
        <taxon>Poaceae</taxon>
        <taxon>BOP clade</taxon>
        <taxon>Oryzoideae</taxon>
        <taxon>Oryzeae</taxon>
        <taxon>Oryzinae</taxon>
        <taxon>Oryza</taxon>
    </lineage>
</organism>
<evidence type="ECO:0000313" key="3">
    <source>
        <dbReference type="Proteomes" id="UP000008021"/>
    </source>
</evidence>
<evidence type="ECO:0000313" key="2">
    <source>
        <dbReference type="EnsemblPlants" id="OMERI06G20840.1"/>
    </source>
</evidence>
<evidence type="ECO:0000256" key="1">
    <source>
        <dbReference type="SAM" id="MobiDB-lite"/>
    </source>
</evidence>
<feature type="region of interest" description="Disordered" evidence="1">
    <location>
        <begin position="1"/>
        <end position="29"/>
    </location>
</feature>
<reference evidence="2" key="2">
    <citation type="submission" date="2018-05" db="EMBL/GenBank/DDBJ databases">
        <title>OmerRS3 (Oryza meridionalis Reference Sequence Version 3).</title>
        <authorList>
            <person name="Zhang J."/>
            <person name="Kudrna D."/>
            <person name="Lee S."/>
            <person name="Talag J."/>
            <person name="Welchert J."/>
            <person name="Wing R.A."/>
        </authorList>
    </citation>
    <scope>NUCLEOTIDE SEQUENCE [LARGE SCALE GENOMIC DNA]</scope>
    <source>
        <strain evidence="2">cv. OR44</strain>
    </source>
</reference>
<accession>A0A0E0E3L4</accession>
<dbReference type="Proteomes" id="UP000008021">
    <property type="component" value="Chromosome 6"/>
</dbReference>
<feature type="compositionally biased region" description="Low complexity" evidence="1">
    <location>
        <begin position="11"/>
        <end position="20"/>
    </location>
</feature>
<protein>
    <submittedName>
        <fullName evidence="2">Uncharacterized protein</fullName>
    </submittedName>
</protein>
<dbReference type="EnsemblPlants" id="OMERI06G20840.1">
    <property type="protein sequence ID" value="OMERI06G20840.1"/>
    <property type="gene ID" value="OMERI06G20840"/>
</dbReference>
<proteinExistence type="predicted"/>
<sequence>MAARYRLSSPDGTDSLLLRGSGSGSGHSTGIISGLSPSISELTGTNLIDLQAEQSGLGQYANRRSFTLASSSLMYAFFLSRACCADTRFLSNLVD</sequence>
<dbReference type="Gramene" id="OMERI06G20840.1">
    <property type="protein sequence ID" value="OMERI06G20840.1"/>
    <property type="gene ID" value="OMERI06G20840"/>
</dbReference>
<reference evidence="2" key="1">
    <citation type="submission" date="2015-04" db="UniProtKB">
        <authorList>
            <consortium name="EnsemblPlants"/>
        </authorList>
    </citation>
    <scope>IDENTIFICATION</scope>
</reference>
<dbReference type="HOGENOM" id="CLU_2376417_0_0_1"/>
<keyword evidence="3" id="KW-1185">Reference proteome</keyword>